<dbReference type="InterPro" id="IPR048844">
    <property type="entry name" value="LpdD_chaperone-like"/>
</dbReference>
<evidence type="ECO:0000313" key="3">
    <source>
        <dbReference type="Proteomes" id="UP000535838"/>
    </source>
</evidence>
<evidence type="ECO:0000259" key="1">
    <source>
        <dbReference type="Pfam" id="PF21758"/>
    </source>
</evidence>
<feature type="domain" description="Prenylated flavin chaperone LpdD-like" evidence="1">
    <location>
        <begin position="1"/>
        <end position="93"/>
    </location>
</feature>
<dbReference type="Proteomes" id="UP000535838">
    <property type="component" value="Unassembled WGS sequence"/>
</dbReference>
<comment type="caution">
    <text evidence="2">The sequence shown here is derived from an EMBL/GenBank/DDBJ whole genome shotgun (WGS) entry which is preliminary data.</text>
</comment>
<dbReference type="Pfam" id="PF21758">
    <property type="entry name" value="PAC_bac"/>
    <property type="match status" value="1"/>
</dbReference>
<proteinExistence type="predicted"/>
<protein>
    <recommendedName>
        <fullName evidence="1">Prenylated flavin chaperone LpdD-like domain-containing protein</fullName>
    </recommendedName>
</protein>
<dbReference type="AlphaFoldDB" id="A0A841SV09"/>
<name>A0A841SV09_9BACL</name>
<evidence type="ECO:0000313" key="2">
    <source>
        <dbReference type="EMBL" id="MBB6633710.1"/>
    </source>
</evidence>
<keyword evidence="3" id="KW-1185">Reference proteome</keyword>
<gene>
    <name evidence="2" type="ORF">H7B67_06285</name>
</gene>
<dbReference type="EMBL" id="JACJVQ010000005">
    <property type="protein sequence ID" value="MBB6633710.1"/>
    <property type="molecule type" value="Genomic_DNA"/>
</dbReference>
<reference evidence="2 3" key="1">
    <citation type="submission" date="2020-08" db="EMBL/GenBank/DDBJ databases">
        <title>Cohnella phylogeny.</title>
        <authorList>
            <person name="Dunlap C."/>
        </authorList>
    </citation>
    <scope>NUCLEOTIDE SEQUENCE [LARGE SCALE GENOMIC DNA]</scope>
    <source>
        <strain evidence="2 3">DSM 25241</strain>
    </source>
</reference>
<organism evidence="2 3">
    <name type="scientific">Cohnella thailandensis</name>
    <dbReference type="NCBI Taxonomy" id="557557"/>
    <lineage>
        <taxon>Bacteria</taxon>
        <taxon>Bacillati</taxon>
        <taxon>Bacillota</taxon>
        <taxon>Bacilli</taxon>
        <taxon>Bacillales</taxon>
        <taxon>Paenibacillaceae</taxon>
        <taxon>Cohnella</taxon>
    </lineage>
</organism>
<accession>A0A841SV09</accession>
<sequence length="112" mass="11689">MGQDLVFLVTGGSAHLGAAAIAGASGEGRDAVLSLKLPGHREEELASELATLASRSLGRTVAVLAGIHLDRPSRQDIEDIVAEARREMVAAIEDWKAHQTARGRSGDAEAAH</sequence>